<organism evidence="2 3">
    <name type="scientific">Macrosiphum euphorbiae</name>
    <name type="common">potato aphid</name>
    <dbReference type="NCBI Taxonomy" id="13131"/>
    <lineage>
        <taxon>Eukaryota</taxon>
        <taxon>Metazoa</taxon>
        <taxon>Ecdysozoa</taxon>
        <taxon>Arthropoda</taxon>
        <taxon>Hexapoda</taxon>
        <taxon>Insecta</taxon>
        <taxon>Pterygota</taxon>
        <taxon>Neoptera</taxon>
        <taxon>Paraneoptera</taxon>
        <taxon>Hemiptera</taxon>
        <taxon>Sternorrhyncha</taxon>
        <taxon>Aphidomorpha</taxon>
        <taxon>Aphidoidea</taxon>
        <taxon>Aphididae</taxon>
        <taxon>Macrosiphini</taxon>
        <taxon>Macrosiphum</taxon>
    </lineage>
</organism>
<accession>A0AAV0Y1Q5</accession>
<dbReference type="Proteomes" id="UP001160148">
    <property type="component" value="Unassembled WGS sequence"/>
</dbReference>
<evidence type="ECO:0000313" key="3">
    <source>
        <dbReference type="Proteomes" id="UP001160148"/>
    </source>
</evidence>
<evidence type="ECO:0000256" key="1">
    <source>
        <dbReference type="SAM" id="Phobius"/>
    </source>
</evidence>
<proteinExistence type="predicted"/>
<protein>
    <submittedName>
        <fullName evidence="2">Uncharacterized protein</fullName>
    </submittedName>
</protein>
<keyword evidence="1" id="KW-1133">Transmembrane helix</keyword>
<gene>
    <name evidence="2" type="ORF">MEUPH1_LOCUS28445</name>
</gene>
<dbReference type="EMBL" id="CARXXK010001250">
    <property type="protein sequence ID" value="CAI6374869.1"/>
    <property type="molecule type" value="Genomic_DNA"/>
</dbReference>
<sequence>MSTPEDNMKYAKTGNRYYTDTPAATVKRAAEKVEEFSTDLNTKLQYLIQLVEENKYTWYPFAMLALATVPVIIVLCQHAIGNMIKAFVIIIYALMLAMTLFLFRK</sequence>
<keyword evidence="1" id="KW-0472">Membrane</keyword>
<keyword evidence="3" id="KW-1185">Reference proteome</keyword>
<keyword evidence="1" id="KW-0812">Transmembrane</keyword>
<comment type="caution">
    <text evidence="2">The sequence shown here is derived from an EMBL/GenBank/DDBJ whole genome shotgun (WGS) entry which is preliminary data.</text>
</comment>
<name>A0AAV0Y1Q5_9HEMI</name>
<reference evidence="2 3" key="1">
    <citation type="submission" date="2023-01" db="EMBL/GenBank/DDBJ databases">
        <authorList>
            <person name="Whitehead M."/>
        </authorList>
    </citation>
    <scope>NUCLEOTIDE SEQUENCE [LARGE SCALE GENOMIC DNA]</scope>
</reference>
<dbReference type="AlphaFoldDB" id="A0AAV0Y1Q5"/>
<feature type="transmembrane region" description="Helical" evidence="1">
    <location>
        <begin position="86"/>
        <end position="103"/>
    </location>
</feature>
<feature type="transmembrane region" description="Helical" evidence="1">
    <location>
        <begin position="58"/>
        <end position="80"/>
    </location>
</feature>
<evidence type="ECO:0000313" key="2">
    <source>
        <dbReference type="EMBL" id="CAI6374869.1"/>
    </source>
</evidence>